<evidence type="ECO:0000256" key="3">
    <source>
        <dbReference type="ARBA" id="ARBA00022833"/>
    </source>
</evidence>
<feature type="compositionally biased region" description="Basic residues" evidence="5">
    <location>
        <begin position="1"/>
        <end position="11"/>
    </location>
</feature>
<dbReference type="PROSITE" id="PS51044">
    <property type="entry name" value="ZF_SP_RING"/>
    <property type="match status" value="1"/>
</dbReference>
<dbReference type="InterPro" id="IPR004181">
    <property type="entry name" value="Znf_MIZ"/>
</dbReference>
<keyword evidence="3" id="KW-0862">Zinc</keyword>
<reference evidence="8" key="2">
    <citation type="journal article" date="2021" name="Sci. Data">
        <title>Chromosome-scale genome sequencing, assembly and annotation of six genomes from subfamily Leishmaniinae.</title>
        <authorList>
            <person name="Almutairi H."/>
            <person name="Urbaniak M.D."/>
            <person name="Bates M.D."/>
            <person name="Jariyapan N."/>
            <person name="Kwakye-Nuako G."/>
            <person name="Thomaz Soccol V."/>
            <person name="Al-Salem W.S."/>
            <person name="Dillon R.J."/>
            <person name="Bates P.A."/>
            <person name="Gatherer D."/>
        </authorList>
    </citation>
    <scope>NUCLEOTIDE SEQUENCE [LARGE SCALE GENOMIC DNA]</scope>
</reference>
<organism evidence="7 8">
    <name type="scientific">Leishmania orientalis</name>
    <dbReference type="NCBI Taxonomy" id="2249476"/>
    <lineage>
        <taxon>Eukaryota</taxon>
        <taxon>Discoba</taxon>
        <taxon>Euglenozoa</taxon>
        <taxon>Kinetoplastea</taxon>
        <taxon>Metakinetoplastina</taxon>
        <taxon>Trypanosomatida</taxon>
        <taxon>Trypanosomatidae</taxon>
        <taxon>Leishmaniinae</taxon>
        <taxon>Leishmania</taxon>
    </lineage>
</organism>
<dbReference type="GO" id="GO:0000785">
    <property type="term" value="C:chromatin"/>
    <property type="evidence" value="ECO:0007669"/>
    <property type="project" value="TreeGrafter"/>
</dbReference>
<evidence type="ECO:0000256" key="1">
    <source>
        <dbReference type="ARBA" id="ARBA00022723"/>
    </source>
</evidence>
<dbReference type="Proteomes" id="UP000674143">
    <property type="component" value="Unassembled WGS sequence"/>
</dbReference>
<dbReference type="GeneID" id="92358954"/>
<evidence type="ECO:0000256" key="4">
    <source>
        <dbReference type="PROSITE-ProRule" id="PRU00452"/>
    </source>
</evidence>
<gene>
    <name evidence="7" type="ORF">LSCM4_03001</name>
</gene>
<feature type="domain" description="SP-RING-type" evidence="6">
    <location>
        <begin position="222"/>
        <end position="308"/>
    </location>
</feature>
<protein>
    <recommendedName>
        <fullName evidence="6">SP-RING-type domain-containing protein</fullName>
    </recommendedName>
</protein>
<keyword evidence="1" id="KW-0479">Metal-binding</keyword>
<feature type="region of interest" description="Disordered" evidence="5">
    <location>
        <begin position="181"/>
        <end position="221"/>
    </location>
</feature>
<dbReference type="RefSeq" id="XP_067060572.1">
    <property type="nucleotide sequence ID" value="XM_067205020.1"/>
</dbReference>
<dbReference type="EMBL" id="JAFHLR010000032">
    <property type="protein sequence ID" value="KAG5470306.1"/>
    <property type="molecule type" value="Genomic_DNA"/>
</dbReference>
<evidence type="ECO:0000256" key="2">
    <source>
        <dbReference type="ARBA" id="ARBA00022771"/>
    </source>
</evidence>
<evidence type="ECO:0000313" key="7">
    <source>
        <dbReference type="EMBL" id="KAG5470306.1"/>
    </source>
</evidence>
<dbReference type="PANTHER" id="PTHR10782">
    <property type="entry name" value="ZINC FINGER MIZ DOMAIN-CONTAINING PROTEIN"/>
    <property type="match status" value="1"/>
</dbReference>
<reference evidence="8" key="1">
    <citation type="journal article" date="2021" name="Microbiol. Resour. Announc.">
        <title>LGAAP: Leishmaniinae Genome Assembly and Annotation Pipeline.</title>
        <authorList>
            <person name="Almutairi H."/>
            <person name="Urbaniak M.D."/>
            <person name="Bates M.D."/>
            <person name="Jariyapan N."/>
            <person name="Kwakye-Nuako G."/>
            <person name="Thomaz-Soccol V."/>
            <person name="Al-Salem W.S."/>
            <person name="Dillon R.J."/>
            <person name="Bates P.A."/>
            <person name="Gatherer D."/>
        </authorList>
    </citation>
    <scope>NUCLEOTIDE SEQUENCE [LARGE SCALE GENOMIC DNA]</scope>
</reference>
<feature type="compositionally biased region" description="Low complexity" evidence="5">
    <location>
        <begin position="12"/>
        <end position="25"/>
    </location>
</feature>
<feature type="compositionally biased region" description="Polar residues" evidence="5">
    <location>
        <begin position="106"/>
        <end position="118"/>
    </location>
</feature>
<dbReference type="AlphaFoldDB" id="A0A836H3Q6"/>
<dbReference type="Pfam" id="PF02891">
    <property type="entry name" value="zf-MIZ"/>
    <property type="match status" value="1"/>
</dbReference>
<keyword evidence="8" id="KW-1185">Reference proteome</keyword>
<name>A0A836H3Q6_9TRYP</name>
<dbReference type="Gene3D" id="3.30.40.10">
    <property type="entry name" value="Zinc/RING finger domain, C3HC4 (zinc finger)"/>
    <property type="match status" value="1"/>
</dbReference>
<dbReference type="CDD" id="cd16650">
    <property type="entry name" value="SP-RING_PIAS-like"/>
    <property type="match status" value="1"/>
</dbReference>
<dbReference type="GO" id="GO:0016925">
    <property type="term" value="P:protein sumoylation"/>
    <property type="evidence" value="ECO:0007669"/>
    <property type="project" value="TreeGrafter"/>
</dbReference>
<evidence type="ECO:0000259" key="6">
    <source>
        <dbReference type="PROSITE" id="PS51044"/>
    </source>
</evidence>
<dbReference type="PANTHER" id="PTHR10782:SF96">
    <property type="entry name" value="SP-RING-TYPE DOMAIN-CONTAINING PROTEIN"/>
    <property type="match status" value="1"/>
</dbReference>
<keyword evidence="2 4" id="KW-0863">Zinc-finger</keyword>
<dbReference type="GO" id="GO:0008270">
    <property type="term" value="F:zinc ion binding"/>
    <property type="evidence" value="ECO:0007669"/>
    <property type="project" value="UniProtKB-KW"/>
</dbReference>
<feature type="compositionally biased region" description="Basic and acidic residues" evidence="5">
    <location>
        <begin position="119"/>
        <end position="128"/>
    </location>
</feature>
<sequence>MPPKAVSRHHQPLPQSPSSSLSTPSAAGASHPRGHVSIARFFDAANAHRSRSSGRGGGYHAGAFSNSSPTPPSELPRVNRGTASSSHSPVAAHQLEHHQQPPPPRWSTSTSGQSNSFRQSDDGRHCEQQQHSNTIGGVSSTLQEVRRRIISDLELSRDGGRESAGKLHAYRQRALRVAFGEDGASRRRASRASRVMTSDGVTSPMDAGGSKSQHTPNAEDDEDDELMVASVEFSLLCPYSRLPMRYPVRSKDCNHLQCCDLESWIAMLDKCRSMRDPVGPCPVCERRVVSSSLEVDLWMKSVIDQMPAGTHMVVLEPDGSFRSGDTTREQRKEQMIMEVVDATQGDYENYLGDVVDDDDVVVQRPPVNTPSAFTSVSAALSTAGSRRCRSASPAVLEERADVSSAGGVHGAGPPLLAQVKTEKASVLAAEADAAAETSPSVPISQDDGGVVVVSFVDGRHDGLQALPSQIRLWVPHCARCRAPRVKAENGLVQSCQQCGHDAKDDWNLVRRFEASPSVSMELVPDGTLILQGVDLLAPYLYRAGFYRSLFEVMEYASVAERQQQQYRPPADVWASSFPLSRFEIDFLEACCARIAQGETLDSIESLIVPSLFRIPRRRRPGGSGQTSFTQLGHISGRYGWLGSATASEALGASSLTRAGGSSLTP</sequence>
<feature type="region of interest" description="Disordered" evidence="5">
    <location>
        <begin position="47"/>
        <end position="140"/>
    </location>
</feature>
<dbReference type="InterPro" id="IPR013083">
    <property type="entry name" value="Znf_RING/FYVE/PHD"/>
</dbReference>
<dbReference type="KEGG" id="loi:92358954"/>
<proteinExistence type="predicted"/>
<accession>A0A836H3Q6</accession>
<evidence type="ECO:0000313" key="8">
    <source>
        <dbReference type="Proteomes" id="UP000674143"/>
    </source>
</evidence>
<feature type="compositionally biased region" description="Polar residues" evidence="5">
    <location>
        <begin position="129"/>
        <end position="140"/>
    </location>
</feature>
<dbReference type="GO" id="GO:0061665">
    <property type="term" value="F:SUMO ligase activity"/>
    <property type="evidence" value="ECO:0007669"/>
    <property type="project" value="TreeGrafter"/>
</dbReference>
<feature type="region of interest" description="Disordered" evidence="5">
    <location>
        <begin position="1"/>
        <end position="34"/>
    </location>
</feature>
<comment type="caution">
    <text evidence="7">The sequence shown here is derived from an EMBL/GenBank/DDBJ whole genome shotgun (WGS) entry which is preliminary data.</text>
</comment>
<evidence type="ECO:0000256" key="5">
    <source>
        <dbReference type="SAM" id="MobiDB-lite"/>
    </source>
</evidence>